<feature type="transmembrane region" description="Helical" evidence="12">
    <location>
        <begin position="17"/>
        <end position="34"/>
    </location>
</feature>
<keyword evidence="10 12" id="KW-0472">Membrane</keyword>
<sequence length="446" mass="47010">MEEVRSSRVGRPRLTDMLTAFALLLSVTAVLAFLNERFFKLPTTVGVTLAGALASLLLIALDALGLTGPRGWAAGLLETLDFTDFVLNGILSILLFAGALSLDARQLLRQRLSILTLAVVSTLLSTFLIGFAAYGIFGLVGLSVPLLWSLLFGALISPTDPVAVLDLLKRAAVPKRIETLIAGESLFNDGVGVVVFLVIAGMAGIGHGHGEGSVLGALELFGREALGGMVFGALLGALGYLMLREIEQQAVEVLITLALVVGGYVAASALGISGPLAMVVAGLIISAGRHVAFGEDTREHIEGFWETTDQVLNILLFAFIGLDVLLTETTGPQLVAGGLLVLVSLLARWISVALPFSLIRRRENYGTYTVRLLTWGGLRGGIAISLVLGLPETPYRTHLVTATYIIVLFSITVQGLTIMPLVHRAVAASPEDTSPEDTAPEVPLGS</sequence>
<keyword evidence="9" id="KW-0406">Ion transport</keyword>
<dbReference type="AlphaFoldDB" id="A0A345II56"/>
<comment type="similarity">
    <text evidence="2">Belongs to the monovalent cation:proton antiporter 1 (CPA1) transporter (TC 2.A.36) family.</text>
</comment>
<dbReference type="GO" id="GO:0051453">
    <property type="term" value="P:regulation of intracellular pH"/>
    <property type="evidence" value="ECO:0007669"/>
    <property type="project" value="TreeGrafter"/>
</dbReference>
<keyword evidence="7 12" id="KW-1133">Transmembrane helix</keyword>
<keyword evidence="5" id="KW-1003">Cell membrane</keyword>
<keyword evidence="6 12" id="KW-0812">Transmembrane</keyword>
<feature type="transmembrane region" description="Helical" evidence="12">
    <location>
        <begin position="402"/>
        <end position="422"/>
    </location>
</feature>
<feature type="domain" description="Cation/H+ exchanger transmembrane" evidence="13">
    <location>
        <begin position="28"/>
        <end position="422"/>
    </location>
</feature>
<proteinExistence type="inferred from homology"/>
<keyword evidence="3" id="KW-0813">Transport</keyword>
<gene>
    <name evidence="14" type="ORF">DVJ83_09765</name>
</gene>
<dbReference type="GO" id="GO:0015385">
    <property type="term" value="F:sodium:proton antiporter activity"/>
    <property type="evidence" value="ECO:0007669"/>
    <property type="project" value="InterPro"/>
</dbReference>
<evidence type="ECO:0000256" key="1">
    <source>
        <dbReference type="ARBA" id="ARBA00004651"/>
    </source>
</evidence>
<evidence type="ECO:0000256" key="7">
    <source>
        <dbReference type="ARBA" id="ARBA00022989"/>
    </source>
</evidence>
<evidence type="ECO:0000313" key="15">
    <source>
        <dbReference type="Proteomes" id="UP000253744"/>
    </source>
</evidence>
<evidence type="ECO:0000259" key="13">
    <source>
        <dbReference type="Pfam" id="PF00999"/>
    </source>
</evidence>
<dbReference type="PANTHER" id="PTHR10110:SF195">
    <property type="entry name" value="NA(+)_H(+) ANTIPORTER NHAS2"/>
    <property type="match status" value="1"/>
</dbReference>
<evidence type="ECO:0000256" key="10">
    <source>
        <dbReference type="ARBA" id="ARBA00023136"/>
    </source>
</evidence>
<evidence type="ECO:0000313" key="14">
    <source>
        <dbReference type="EMBL" id="AXG99378.1"/>
    </source>
</evidence>
<evidence type="ECO:0000256" key="3">
    <source>
        <dbReference type="ARBA" id="ARBA00022448"/>
    </source>
</evidence>
<evidence type="ECO:0000256" key="11">
    <source>
        <dbReference type="ARBA" id="ARBA00023201"/>
    </source>
</evidence>
<dbReference type="Gene3D" id="6.10.140.1330">
    <property type="match status" value="1"/>
</dbReference>
<evidence type="ECO:0000256" key="9">
    <source>
        <dbReference type="ARBA" id="ARBA00023065"/>
    </source>
</evidence>
<feature type="transmembrane region" description="Helical" evidence="12">
    <location>
        <begin position="250"/>
        <end position="270"/>
    </location>
</feature>
<dbReference type="InterPro" id="IPR006153">
    <property type="entry name" value="Cation/H_exchanger_TM"/>
</dbReference>
<dbReference type="GO" id="GO:0015386">
    <property type="term" value="F:potassium:proton antiporter activity"/>
    <property type="evidence" value="ECO:0007669"/>
    <property type="project" value="TreeGrafter"/>
</dbReference>
<feature type="transmembrane region" description="Helical" evidence="12">
    <location>
        <begin position="146"/>
        <end position="165"/>
    </location>
</feature>
<evidence type="ECO:0000256" key="5">
    <source>
        <dbReference type="ARBA" id="ARBA00022475"/>
    </source>
</evidence>
<feature type="transmembrane region" description="Helical" evidence="12">
    <location>
        <begin position="225"/>
        <end position="243"/>
    </location>
</feature>
<keyword evidence="11" id="KW-0739">Sodium transport</keyword>
<evidence type="ECO:0000256" key="12">
    <source>
        <dbReference type="SAM" id="Phobius"/>
    </source>
</evidence>
<dbReference type="GO" id="GO:0098719">
    <property type="term" value="P:sodium ion import across plasma membrane"/>
    <property type="evidence" value="ECO:0007669"/>
    <property type="project" value="TreeGrafter"/>
</dbReference>
<dbReference type="KEGG" id="dwu:DVJ83_09765"/>
<feature type="transmembrane region" description="Helical" evidence="12">
    <location>
        <begin position="334"/>
        <end position="356"/>
    </location>
</feature>
<accession>A0A345II56</accession>
<protein>
    <submittedName>
        <fullName evidence="14">Sodium:proton antiporter</fullName>
    </submittedName>
</protein>
<feature type="transmembrane region" description="Helical" evidence="12">
    <location>
        <begin position="186"/>
        <end position="205"/>
    </location>
</feature>
<dbReference type="PANTHER" id="PTHR10110">
    <property type="entry name" value="SODIUM/HYDROGEN EXCHANGER"/>
    <property type="match status" value="1"/>
</dbReference>
<organism evidence="14 15">
    <name type="scientific">Deinococcus wulumuqiensis</name>
    <dbReference type="NCBI Taxonomy" id="980427"/>
    <lineage>
        <taxon>Bacteria</taxon>
        <taxon>Thermotogati</taxon>
        <taxon>Deinococcota</taxon>
        <taxon>Deinococci</taxon>
        <taxon>Deinococcales</taxon>
        <taxon>Deinococcaceae</taxon>
        <taxon>Deinococcus</taxon>
    </lineage>
</organism>
<evidence type="ECO:0000256" key="8">
    <source>
        <dbReference type="ARBA" id="ARBA00023053"/>
    </source>
</evidence>
<evidence type="ECO:0000256" key="4">
    <source>
        <dbReference type="ARBA" id="ARBA00022449"/>
    </source>
</evidence>
<dbReference type="GO" id="GO:0005886">
    <property type="term" value="C:plasma membrane"/>
    <property type="evidence" value="ECO:0007669"/>
    <property type="project" value="UniProtKB-SubCell"/>
</dbReference>
<keyword evidence="4" id="KW-0050">Antiport</keyword>
<feature type="transmembrane region" description="Helical" evidence="12">
    <location>
        <begin position="46"/>
        <end position="65"/>
    </location>
</feature>
<evidence type="ECO:0000256" key="6">
    <source>
        <dbReference type="ARBA" id="ARBA00022692"/>
    </source>
</evidence>
<feature type="transmembrane region" description="Helical" evidence="12">
    <location>
        <begin position="114"/>
        <end position="140"/>
    </location>
</feature>
<feature type="transmembrane region" description="Helical" evidence="12">
    <location>
        <begin position="368"/>
        <end position="390"/>
    </location>
</feature>
<evidence type="ECO:0000256" key="2">
    <source>
        <dbReference type="ARBA" id="ARBA00007367"/>
    </source>
</evidence>
<dbReference type="Pfam" id="PF00999">
    <property type="entry name" value="Na_H_Exchanger"/>
    <property type="match status" value="1"/>
</dbReference>
<dbReference type="STRING" id="1288484.GCA_000348665_01944"/>
<dbReference type="Proteomes" id="UP000253744">
    <property type="component" value="Chromosome"/>
</dbReference>
<keyword evidence="8" id="KW-0915">Sodium</keyword>
<dbReference type="EMBL" id="CP031158">
    <property type="protein sequence ID" value="AXG99378.1"/>
    <property type="molecule type" value="Genomic_DNA"/>
</dbReference>
<name>A0A345II56_9DEIO</name>
<reference evidence="14 15" key="1">
    <citation type="submission" date="2018-07" db="EMBL/GenBank/DDBJ databases">
        <title>Complete Genome and Methylome Analysis of Deinococcus wulumuqiensis NEB 479.</title>
        <authorList>
            <person name="Fomenkov A."/>
            <person name="Luyten Y."/>
            <person name="Vincze T."/>
            <person name="Anton B.P."/>
            <person name="Clark T."/>
            <person name="Roberts R.J."/>
            <person name="Morgan R.D."/>
        </authorList>
    </citation>
    <scope>NUCLEOTIDE SEQUENCE [LARGE SCALE GENOMIC DNA]</scope>
    <source>
        <strain evidence="14 15">NEB 479</strain>
    </source>
</reference>
<comment type="subcellular location">
    <subcellularLocation>
        <location evidence="1">Cell membrane</location>
        <topology evidence="1">Multi-pass membrane protein</topology>
    </subcellularLocation>
</comment>
<dbReference type="InterPro" id="IPR018422">
    <property type="entry name" value="Cation/H_exchanger_CPA1"/>
</dbReference>
<feature type="transmembrane region" description="Helical" evidence="12">
    <location>
        <begin position="85"/>
        <end position="102"/>
    </location>
</feature>